<evidence type="ECO:0000313" key="3">
    <source>
        <dbReference type="Proteomes" id="UP001055453"/>
    </source>
</evidence>
<gene>
    <name evidence="2" type="primary">ycf39_2</name>
    <name evidence="2" type="ORF">ANSO36C_31810</name>
</gene>
<keyword evidence="3" id="KW-1185">Reference proteome</keyword>
<dbReference type="CDD" id="cd05243">
    <property type="entry name" value="SDR_a5"/>
    <property type="match status" value="1"/>
</dbReference>
<dbReference type="EMBL" id="AP025732">
    <property type="protein sequence ID" value="BDI17379.1"/>
    <property type="molecule type" value="Genomic_DNA"/>
</dbReference>
<reference evidence="2" key="1">
    <citation type="submission" date="2022-04" db="EMBL/GenBank/DDBJ databases">
        <title>Complete genome sequence of a cyanobacterium, Nostoc sp. SO-36, isolated in Antarctica.</title>
        <authorList>
            <person name="Kanesaki Y."/>
            <person name="Effendi D."/>
            <person name="Sakamoto T."/>
            <person name="Ohtani S."/>
            <person name="Awai K."/>
        </authorList>
    </citation>
    <scope>NUCLEOTIDE SEQUENCE</scope>
    <source>
        <strain evidence="2">SO-36</strain>
    </source>
</reference>
<dbReference type="SUPFAM" id="SSF51735">
    <property type="entry name" value="NAD(P)-binding Rossmann-fold domains"/>
    <property type="match status" value="1"/>
</dbReference>
<dbReference type="Proteomes" id="UP001055453">
    <property type="component" value="Chromosome"/>
</dbReference>
<sequence length="219" mass="23763">MKAFVAGATGETGRRIVQELVVRNIPVIALVRDIDKARSILSPEAELVIGDVLQPESLTAAFGDSTVLLVATGAKPSFDPSGPYKVDFEGTKNLVDAAKAKGIKHFVLVSSLCTSKLFHPLNLFWLILLWKKQAEEYIQKSGLTYTIVRPGGLKNEDNSDHIVMQSADTLFDGSIPRQKVAQVAVEALFEADARNKIVEIIAKPEAASKTFGELFANVV</sequence>
<organism evidence="2 3">
    <name type="scientific">Nostoc cf. commune SO-36</name>
    <dbReference type="NCBI Taxonomy" id="449208"/>
    <lineage>
        <taxon>Bacteria</taxon>
        <taxon>Bacillati</taxon>
        <taxon>Cyanobacteriota</taxon>
        <taxon>Cyanophyceae</taxon>
        <taxon>Nostocales</taxon>
        <taxon>Nostocaceae</taxon>
        <taxon>Nostoc</taxon>
    </lineage>
</organism>
<evidence type="ECO:0000313" key="2">
    <source>
        <dbReference type="EMBL" id="BDI17379.1"/>
    </source>
</evidence>
<name>A0ABN6Q3K3_NOSCO</name>
<dbReference type="Gene3D" id="3.40.50.720">
    <property type="entry name" value="NAD(P)-binding Rossmann-like Domain"/>
    <property type="match status" value="1"/>
</dbReference>
<accession>A0ABN6Q3K3</accession>
<dbReference type="InterPro" id="IPR016040">
    <property type="entry name" value="NAD(P)-bd_dom"/>
</dbReference>
<dbReference type="InterPro" id="IPR036291">
    <property type="entry name" value="NAD(P)-bd_dom_sf"/>
</dbReference>
<feature type="domain" description="NAD(P)-binding" evidence="1">
    <location>
        <begin position="7"/>
        <end position="190"/>
    </location>
</feature>
<dbReference type="PANTHER" id="PTHR15020">
    <property type="entry name" value="FLAVIN REDUCTASE-RELATED"/>
    <property type="match status" value="1"/>
</dbReference>
<protein>
    <submittedName>
        <fullName evidence="2">Epimerase</fullName>
    </submittedName>
</protein>
<dbReference type="Pfam" id="PF13460">
    <property type="entry name" value="NAD_binding_10"/>
    <property type="match status" value="1"/>
</dbReference>
<evidence type="ECO:0000259" key="1">
    <source>
        <dbReference type="Pfam" id="PF13460"/>
    </source>
</evidence>
<proteinExistence type="predicted"/>
<dbReference type="PANTHER" id="PTHR15020:SF42">
    <property type="entry name" value="NAD(P)-BINDING DOMAIN-CONTAINING PROTEIN"/>
    <property type="match status" value="1"/>
</dbReference>
<dbReference type="RefSeq" id="WP_251955299.1">
    <property type="nucleotide sequence ID" value="NZ_AP025732.1"/>
</dbReference>